<dbReference type="InterPro" id="IPR004193">
    <property type="entry name" value="Glyco_hydro_13_N"/>
</dbReference>
<dbReference type="GO" id="GO:0016787">
    <property type="term" value="F:hydrolase activity"/>
    <property type="evidence" value="ECO:0007669"/>
    <property type="project" value="UniProtKB-KW"/>
</dbReference>
<dbReference type="Pfam" id="PF00756">
    <property type="entry name" value="Esterase"/>
    <property type="match status" value="1"/>
</dbReference>
<dbReference type="CDD" id="cd11294">
    <property type="entry name" value="E_set_Esterase_like_N"/>
    <property type="match status" value="1"/>
</dbReference>
<comment type="caution">
    <text evidence="3">The sequence shown here is derived from an EMBL/GenBank/DDBJ whole genome shotgun (WGS) entry which is preliminary data.</text>
</comment>
<evidence type="ECO:0000313" key="4">
    <source>
        <dbReference type="Proteomes" id="UP001596391"/>
    </source>
</evidence>
<evidence type="ECO:0000259" key="2">
    <source>
        <dbReference type="Pfam" id="PF02922"/>
    </source>
</evidence>
<dbReference type="RefSeq" id="WP_263369740.1">
    <property type="nucleotide sequence ID" value="NZ_JAGSYD010000001.1"/>
</dbReference>
<dbReference type="InterPro" id="IPR000801">
    <property type="entry name" value="Esterase-like"/>
</dbReference>
<keyword evidence="1" id="KW-0732">Signal</keyword>
<dbReference type="PANTHER" id="PTHR48098">
    <property type="entry name" value="ENTEROCHELIN ESTERASE-RELATED"/>
    <property type="match status" value="1"/>
</dbReference>
<name>A0ABW1ZA34_9BACT</name>
<sequence length="386" mass="42286">MNRTLLAAALALVSPLAFAQSAAPTKAVLPPPPSLLGRSAEVHADRTVTFRVAAPTAQDVKLSMDTLSQPLAMTRDENGVWSVTTAALAPEIYDYVFIVDGVRQPDPAQWRVHNSFVGLESLVQVPGTPAMPWELTDVPHGEVTVHHFTTHATVNQFANQSEYLVYTPAGYDAKKKGGYPVLYLLHGYLDDATAWTQVARAHFVLDSMIASGKAVPMIVVMPQGYGDYKFLTGGFGQWSQPALVNNNVDHFIASMETEVIPAVEREYNVAKDRNHRAVSGLSMGGLETIELGLSHPEQFAYVAAMSAAVHNEGFDARFPKADGKAANFKLLWTSVGTDDHLLQPNRDFVKWAQGKGYTVEAHETKGAHQWPVWRENLVTILPLLFK</sequence>
<organism evidence="3 4">
    <name type="scientific">Granulicella cerasi</name>
    <dbReference type="NCBI Taxonomy" id="741063"/>
    <lineage>
        <taxon>Bacteria</taxon>
        <taxon>Pseudomonadati</taxon>
        <taxon>Acidobacteriota</taxon>
        <taxon>Terriglobia</taxon>
        <taxon>Terriglobales</taxon>
        <taxon>Acidobacteriaceae</taxon>
        <taxon>Granulicella</taxon>
    </lineage>
</organism>
<dbReference type="SUPFAM" id="SSF81296">
    <property type="entry name" value="E set domains"/>
    <property type="match status" value="1"/>
</dbReference>
<proteinExistence type="predicted"/>
<accession>A0ABW1ZA34</accession>
<dbReference type="InterPro" id="IPR050583">
    <property type="entry name" value="Mycobacterial_A85_antigen"/>
</dbReference>
<keyword evidence="3" id="KW-0378">Hydrolase</keyword>
<dbReference type="PANTHER" id="PTHR48098:SF1">
    <property type="entry name" value="DIACYLGLYCEROL ACYLTRANSFERASE_MYCOLYLTRANSFERASE AG85A"/>
    <property type="match status" value="1"/>
</dbReference>
<dbReference type="InterPro" id="IPR013783">
    <property type="entry name" value="Ig-like_fold"/>
</dbReference>
<dbReference type="Gene3D" id="3.40.50.1820">
    <property type="entry name" value="alpha/beta hydrolase"/>
    <property type="match status" value="1"/>
</dbReference>
<dbReference type="Gene3D" id="2.60.40.10">
    <property type="entry name" value="Immunoglobulins"/>
    <property type="match status" value="1"/>
</dbReference>
<dbReference type="Pfam" id="PF02922">
    <property type="entry name" value="CBM_48"/>
    <property type="match status" value="1"/>
</dbReference>
<gene>
    <name evidence="3" type="ORF">ACFQBQ_10690</name>
</gene>
<evidence type="ECO:0000256" key="1">
    <source>
        <dbReference type="SAM" id="SignalP"/>
    </source>
</evidence>
<feature type="domain" description="Glycoside hydrolase family 13 N-terminal" evidence="2">
    <location>
        <begin position="43"/>
        <end position="99"/>
    </location>
</feature>
<feature type="chain" id="PRO_5046714450" evidence="1">
    <location>
        <begin position="20"/>
        <end position="386"/>
    </location>
</feature>
<dbReference type="SUPFAM" id="SSF53474">
    <property type="entry name" value="alpha/beta-Hydrolases"/>
    <property type="match status" value="1"/>
</dbReference>
<dbReference type="InterPro" id="IPR014756">
    <property type="entry name" value="Ig_E-set"/>
</dbReference>
<feature type="signal peptide" evidence="1">
    <location>
        <begin position="1"/>
        <end position="19"/>
    </location>
</feature>
<dbReference type="EMBL" id="JBHSWI010000001">
    <property type="protein sequence ID" value="MFC6646039.1"/>
    <property type="molecule type" value="Genomic_DNA"/>
</dbReference>
<dbReference type="Proteomes" id="UP001596391">
    <property type="component" value="Unassembled WGS sequence"/>
</dbReference>
<protein>
    <submittedName>
        <fullName evidence="3">Alpha/beta hydrolase</fullName>
    </submittedName>
</protein>
<dbReference type="InterPro" id="IPR029058">
    <property type="entry name" value="AB_hydrolase_fold"/>
</dbReference>
<reference evidence="4" key="1">
    <citation type="journal article" date="2019" name="Int. J. Syst. Evol. Microbiol.">
        <title>The Global Catalogue of Microorganisms (GCM) 10K type strain sequencing project: providing services to taxonomists for standard genome sequencing and annotation.</title>
        <authorList>
            <consortium name="The Broad Institute Genomics Platform"/>
            <consortium name="The Broad Institute Genome Sequencing Center for Infectious Disease"/>
            <person name="Wu L."/>
            <person name="Ma J."/>
        </authorList>
    </citation>
    <scope>NUCLEOTIDE SEQUENCE [LARGE SCALE GENOMIC DNA]</scope>
    <source>
        <strain evidence="4">CGMCC 1.16026</strain>
    </source>
</reference>
<evidence type="ECO:0000313" key="3">
    <source>
        <dbReference type="EMBL" id="MFC6646039.1"/>
    </source>
</evidence>
<keyword evidence="4" id="KW-1185">Reference proteome</keyword>